<reference evidence="2 3" key="1">
    <citation type="submission" date="2019-09" db="EMBL/GenBank/DDBJ databases">
        <title>Mumia zhuanghuii sp. nov. isolated from the intestinal contents of plateau pika (Ochotona curzoniae) in the Qinghai-Tibet plateau of China.</title>
        <authorList>
            <person name="Tian Z."/>
        </authorList>
    </citation>
    <scope>NUCLEOTIDE SEQUENCE [LARGE SCALE GENOMIC DNA]</scope>
    <source>
        <strain evidence="3">350</strain>
    </source>
</reference>
<name>A0A5Q6S4J8_9ACTN</name>
<dbReference type="EMBL" id="VDFQ02000001">
    <property type="protein sequence ID" value="KAA1425276.1"/>
    <property type="molecule type" value="Genomic_DNA"/>
</dbReference>
<keyword evidence="1" id="KW-0812">Transmembrane</keyword>
<accession>A0A5Q6S4J8</accession>
<keyword evidence="1" id="KW-1133">Transmembrane helix</keyword>
<keyword evidence="1" id="KW-0472">Membrane</keyword>
<dbReference type="OrthoDB" id="9850129at2"/>
<feature type="transmembrane region" description="Helical" evidence="1">
    <location>
        <begin position="32"/>
        <end position="52"/>
    </location>
</feature>
<feature type="transmembrane region" description="Helical" evidence="1">
    <location>
        <begin position="58"/>
        <end position="82"/>
    </location>
</feature>
<evidence type="ECO:0000256" key="1">
    <source>
        <dbReference type="SAM" id="Phobius"/>
    </source>
</evidence>
<proteinExistence type="predicted"/>
<protein>
    <submittedName>
        <fullName evidence="2">Uncharacterized protein</fullName>
    </submittedName>
</protein>
<dbReference type="Proteomes" id="UP000307768">
    <property type="component" value="Unassembled WGS sequence"/>
</dbReference>
<organism evidence="2 3">
    <name type="scientific">Mumia zhuanghuii</name>
    <dbReference type="NCBI Taxonomy" id="2585211"/>
    <lineage>
        <taxon>Bacteria</taxon>
        <taxon>Bacillati</taxon>
        <taxon>Actinomycetota</taxon>
        <taxon>Actinomycetes</taxon>
        <taxon>Propionibacteriales</taxon>
        <taxon>Nocardioidaceae</taxon>
        <taxon>Mumia</taxon>
    </lineage>
</organism>
<sequence>MTVDGTTSDVVGIVRYRFDRLEVFDKRIRRSMAINAVLLAVLVTVALGFGALTAAVGAVVLVISVTFALLGAVQAYVLVATWRFRRGLPRRGLHDVAIVVRVSGLDVAWPDVGPEHPATFTWADLAQVGVRGPAHRRALRIRAHRRPAGSWWRSAFIPQDLLDTPIEVIARDVAALTGGHVRS</sequence>
<gene>
    <name evidence="2" type="ORF">FE697_005280</name>
</gene>
<comment type="caution">
    <text evidence="2">The sequence shown here is derived from an EMBL/GenBank/DDBJ whole genome shotgun (WGS) entry which is preliminary data.</text>
</comment>
<evidence type="ECO:0000313" key="2">
    <source>
        <dbReference type="EMBL" id="KAA1425276.1"/>
    </source>
</evidence>
<evidence type="ECO:0000313" key="3">
    <source>
        <dbReference type="Proteomes" id="UP000307768"/>
    </source>
</evidence>
<dbReference type="RefSeq" id="WP_149768451.1">
    <property type="nucleotide sequence ID" value="NZ_VDFQ02000001.1"/>
</dbReference>
<dbReference type="AlphaFoldDB" id="A0A5Q6S4J8"/>